<dbReference type="Proteomes" id="UP000076796">
    <property type="component" value="Unassembled WGS sequence"/>
</dbReference>
<dbReference type="AlphaFoldDB" id="A0A163JRT4"/>
<organism evidence="2 3">
    <name type="scientific">Paenibacillus glucanolyticus</name>
    <dbReference type="NCBI Taxonomy" id="59843"/>
    <lineage>
        <taxon>Bacteria</taxon>
        <taxon>Bacillati</taxon>
        <taxon>Bacillota</taxon>
        <taxon>Bacilli</taxon>
        <taxon>Bacillales</taxon>
        <taxon>Paenibacillaceae</taxon>
        <taxon>Paenibacillus</taxon>
    </lineage>
</organism>
<reference evidence="2" key="1">
    <citation type="journal article" date="2016" name="Genome Announc.">
        <title>Draft genomes of two strains of Paenibacillus glucanolyticus with capability to degrade lignocellulose.</title>
        <authorList>
            <person name="Mathews S.L."/>
            <person name="Pawlak J."/>
            <person name="Grunden A.M."/>
        </authorList>
    </citation>
    <scope>NUCLEOTIDE SEQUENCE [LARGE SCALE GENOMIC DNA]</scope>
    <source>
        <strain evidence="2">SLM1</strain>
    </source>
</reference>
<evidence type="ECO:0000313" key="2">
    <source>
        <dbReference type="EMBL" id="KZS46762.1"/>
    </source>
</evidence>
<dbReference type="RefSeq" id="WP_063478498.1">
    <property type="nucleotide sequence ID" value="NZ_CP147845.1"/>
</dbReference>
<dbReference type="EMBL" id="LWMH01000001">
    <property type="protein sequence ID" value="KZS46762.1"/>
    <property type="molecule type" value="Genomic_DNA"/>
</dbReference>
<dbReference type="InterPro" id="IPR017853">
    <property type="entry name" value="GH"/>
</dbReference>
<feature type="signal peptide" evidence="1">
    <location>
        <begin position="1"/>
        <end position="33"/>
    </location>
</feature>
<evidence type="ECO:0008006" key="4">
    <source>
        <dbReference type="Google" id="ProtNLM"/>
    </source>
</evidence>
<gene>
    <name evidence="2" type="ORF">AWU65_12935</name>
</gene>
<keyword evidence="1" id="KW-0732">Signal</keyword>
<keyword evidence="3" id="KW-1185">Reference proteome</keyword>
<proteinExistence type="predicted"/>
<accession>A0A163JRT4</accession>
<comment type="caution">
    <text evidence="2">The sequence shown here is derived from an EMBL/GenBank/DDBJ whole genome shotgun (WGS) entry which is preliminary data.</text>
</comment>
<dbReference type="GeneID" id="97557889"/>
<evidence type="ECO:0000313" key="3">
    <source>
        <dbReference type="Proteomes" id="UP000076796"/>
    </source>
</evidence>
<dbReference type="STRING" id="59843.A3958_12515"/>
<feature type="chain" id="PRO_5007843455" description="Amidase" evidence="1">
    <location>
        <begin position="34"/>
        <end position="298"/>
    </location>
</feature>
<dbReference type="OrthoDB" id="7054537at2"/>
<dbReference type="SUPFAM" id="SSF51445">
    <property type="entry name" value="(Trans)glycosidases"/>
    <property type="match status" value="1"/>
</dbReference>
<evidence type="ECO:0000256" key="1">
    <source>
        <dbReference type="SAM" id="SignalP"/>
    </source>
</evidence>
<protein>
    <recommendedName>
        <fullName evidence="4">Amidase</fullName>
    </recommendedName>
</protein>
<sequence>MKKFSIRLLTLCLSSSLLLLCSFSMYPPGPAEAKATQKSTWFWETPLIENATPEILDFASDQGVNVLYLQMNRDVRPEHYRKFIRLAGRQGIEVHVLGGAPNWALESERHRLETFIQWTAEYQASAAPDERFAGIHVDIEPHVLGEWKTNYDSVVKQWQNNVRYLVKEAHSLNLPIAADMTFWLHTYKLPDQSMTLSSWMIQQFDQIVIMAYRDSAQNIYNLAAAELAEADKYGKEALVAVETKSSNEGNYVTFFEEGTAFMEKELSKVTALAGGHASFSGTAVHEYRSWKELYGLNR</sequence>
<name>A0A163JRT4_9BACL</name>